<dbReference type="InterPro" id="IPR058914">
    <property type="entry name" value="LIPB1/2_CC"/>
</dbReference>
<dbReference type="Proteomes" id="UP000233060">
    <property type="component" value="Unassembled WGS sequence"/>
</dbReference>
<dbReference type="GeneTree" id="ENSGT01050000244951"/>
<evidence type="ECO:0000313" key="5">
    <source>
        <dbReference type="Proteomes" id="UP000233060"/>
    </source>
</evidence>
<accession>A0A2K5LVZ6</accession>
<dbReference type="Ensembl" id="ENSCATT00000041280.1">
    <property type="protein sequence ID" value="ENSCATP00000017116.1"/>
    <property type="gene ID" value="ENSCATG00000032479.1"/>
</dbReference>
<dbReference type="PANTHER" id="PTHR12587">
    <property type="entry name" value="LAR INTERACTING PROTEIN LIP -RELATED PROTEIN"/>
    <property type="match status" value="1"/>
</dbReference>
<keyword evidence="5" id="KW-1185">Reference proteome</keyword>
<dbReference type="Pfam" id="PF26022">
    <property type="entry name" value="CC_Liprin_beta"/>
    <property type="match status" value="1"/>
</dbReference>
<proteinExistence type="predicted"/>
<name>A0A2K5LVZ6_CERAT</name>
<dbReference type="GO" id="GO:0007528">
    <property type="term" value="P:neuromuscular junction development"/>
    <property type="evidence" value="ECO:0007669"/>
    <property type="project" value="TreeGrafter"/>
</dbReference>
<reference evidence="4" key="1">
    <citation type="submission" date="2025-08" db="UniProtKB">
        <authorList>
            <consortium name="Ensembl"/>
        </authorList>
    </citation>
    <scope>IDENTIFICATION</scope>
</reference>
<feature type="coiled-coil region" evidence="2">
    <location>
        <begin position="140"/>
        <end position="233"/>
    </location>
</feature>
<dbReference type="OMA" id="YEKKHES"/>
<dbReference type="PANTHER" id="PTHR12587:SF16">
    <property type="entry name" value="LIPRIN-BETA-1"/>
    <property type="match status" value="1"/>
</dbReference>
<sequence length="254" mass="29331">MRSDASDMLAAALEQMDGIIAGSKALEYSNGIFDCQSPTSPFMGSLRALHLVEDLRGLLEMMETDEKEEDQPYLYYFLFQTNGHLPGNGDLSVLTGQVEDEGEKIRDLEFCLEEHREKLNATKEILQQELLSRTFSETRKLDLMAEISNLKLKLTAVEKDRLDYEDKFRDTEGLIQEIDDLRLKVSEMDSERLQYEKKLKSTKDELASLKEQLEEKESEVKRLQEKLVCKMKGEGVEIVDRGKKIYFTFVISFF</sequence>
<reference evidence="4" key="2">
    <citation type="submission" date="2025-09" db="UniProtKB">
        <authorList>
            <consortium name="Ensembl"/>
        </authorList>
    </citation>
    <scope>IDENTIFICATION</scope>
</reference>
<keyword evidence="1" id="KW-0677">Repeat</keyword>
<dbReference type="Gene3D" id="1.10.287.1490">
    <property type="match status" value="1"/>
</dbReference>
<evidence type="ECO:0000259" key="3">
    <source>
        <dbReference type="Pfam" id="PF26022"/>
    </source>
</evidence>
<evidence type="ECO:0000256" key="2">
    <source>
        <dbReference type="SAM" id="Coils"/>
    </source>
</evidence>
<evidence type="ECO:0000313" key="4">
    <source>
        <dbReference type="Ensembl" id="ENSCATP00000017116.1"/>
    </source>
</evidence>
<feature type="domain" description="Liprin-beta-1/2 coiled-coil" evidence="3">
    <location>
        <begin position="92"/>
        <end position="178"/>
    </location>
</feature>
<organism evidence="4 5">
    <name type="scientific">Cercocebus atys</name>
    <name type="common">Sooty mangabey</name>
    <name type="synonym">Cercocebus torquatus atys</name>
    <dbReference type="NCBI Taxonomy" id="9531"/>
    <lineage>
        <taxon>Eukaryota</taxon>
        <taxon>Metazoa</taxon>
        <taxon>Chordata</taxon>
        <taxon>Craniata</taxon>
        <taxon>Vertebrata</taxon>
        <taxon>Euteleostomi</taxon>
        <taxon>Mammalia</taxon>
        <taxon>Eutheria</taxon>
        <taxon>Euarchontoglires</taxon>
        <taxon>Primates</taxon>
        <taxon>Haplorrhini</taxon>
        <taxon>Catarrhini</taxon>
        <taxon>Cercopithecidae</taxon>
        <taxon>Cercopithecinae</taxon>
        <taxon>Cercocebus</taxon>
    </lineage>
</organism>
<dbReference type="STRING" id="9531.ENSCATP00000017116"/>
<dbReference type="Bgee" id="ENSCATG00000032479">
    <property type="expression patterns" value="Expressed in cerebellum and 11 other cell types or tissues"/>
</dbReference>
<dbReference type="AlphaFoldDB" id="A0A2K5LVZ6"/>
<protein>
    <recommendedName>
        <fullName evidence="3">Liprin-beta-1/2 coiled-coil domain-containing protein</fullName>
    </recommendedName>
</protein>
<dbReference type="GO" id="GO:0048786">
    <property type="term" value="C:presynaptic active zone"/>
    <property type="evidence" value="ECO:0007669"/>
    <property type="project" value="TreeGrafter"/>
</dbReference>
<dbReference type="InterPro" id="IPR029515">
    <property type="entry name" value="Liprin"/>
</dbReference>
<keyword evidence="2" id="KW-0175">Coiled coil</keyword>
<evidence type="ECO:0000256" key="1">
    <source>
        <dbReference type="ARBA" id="ARBA00022737"/>
    </source>
</evidence>